<evidence type="ECO:0000256" key="4">
    <source>
        <dbReference type="ARBA" id="ARBA00022496"/>
    </source>
</evidence>
<dbReference type="Gene3D" id="2.40.170.20">
    <property type="entry name" value="TonB-dependent receptor, beta-barrel domain"/>
    <property type="match status" value="1"/>
</dbReference>
<keyword evidence="10 11" id="KW-0998">Cell outer membrane</keyword>
<comment type="subcellular location">
    <subcellularLocation>
        <location evidence="1 11">Cell outer membrane</location>
        <topology evidence="1 11">Multi-pass membrane protein</topology>
    </subcellularLocation>
</comment>
<dbReference type="Pfam" id="PF07715">
    <property type="entry name" value="Plug"/>
    <property type="match status" value="1"/>
</dbReference>
<accession>A0ABT3ST93</accession>
<keyword evidence="8 12" id="KW-0798">TonB box</keyword>
<gene>
    <name evidence="16" type="ORF">EYC87_06370</name>
</gene>
<dbReference type="PROSITE" id="PS52016">
    <property type="entry name" value="TONB_DEPENDENT_REC_3"/>
    <property type="match status" value="1"/>
</dbReference>
<dbReference type="PANTHER" id="PTHR32552:SF81">
    <property type="entry name" value="TONB-DEPENDENT OUTER MEMBRANE RECEPTOR"/>
    <property type="match status" value="1"/>
</dbReference>
<dbReference type="InterPro" id="IPR039426">
    <property type="entry name" value="TonB-dep_rcpt-like"/>
</dbReference>
<evidence type="ECO:0000256" key="13">
    <source>
        <dbReference type="SAM" id="SignalP"/>
    </source>
</evidence>
<evidence type="ECO:0000256" key="1">
    <source>
        <dbReference type="ARBA" id="ARBA00004571"/>
    </source>
</evidence>
<keyword evidence="4" id="KW-0410">Iron transport</keyword>
<dbReference type="RefSeq" id="WP_279252159.1">
    <property type="nucleotide sequence ID" value="NZ_SHNP01000002.1"/>
</dbReference>
<evidence type="ECO:0000256" key="8">
    <source>
        <dbReference type="ARBA" id="ARBA00023077"/>
    </source>
</evidence>
<keyword evidence="13" id="KW-0732">Signal</keyword>
<feature type="signal peptide" evidence="13">
    <location>
        <begin position="1"/>
        <end position="32"/>
    </location>
</feature>
<evidence type="ECO:0000256" key="12">
    <source>
        <dbReference type="RuleBase" id="RU003357"/>
    </source>
</evidence>
<dbReference type="EMBL" id="SHNP01000002">
    <property type="protein sequence ID" value="MCX2973211.1"/>
    <property type="molecule type" value="Genomic_DNA"/>
</dbReference>
<keyword evidence="3 11" id="KW-1134">Transmembrane beta strand</keyword>
<evidence type="ECO:0000256" key="9">
    <source>
        <dbReference type="ARBA" id="ARBA00023136"/>
    </source>
</evidence>
<keyword evidence="16" id="KW-0675">Receptor</keyword>
<evidence type="ECO:0000256" key="2">
    <source>
        <dbReference type="ARBA" id="ARBA00022448"/>
    </source>
</evidence>
<comment type="caution">
    <text evidence="16">The sequence shown here is derived from an EMBL/GenBank/DDBJ whole genome shotgun (WGS) entry which is preliminary data.</text>
</comment>
<evidence type="ECO:0000313" key="17">
    <source>
        <dbReference type="Proteomes" id="UP001143307"/>
    </source>
</evidence>
<dbReference type="Pfam" id="PF00593">
    <property type="entry name" value="TonB_dep_Rec_b-barrel"/>
    <property type="match status" value="1"/>
</dbReference>
<sequence>MHIYRRQLSLSPIVSGLALAGALAATPQTLLAQDSSATLEEIIVTARKVYEPMQDVPIAVSAFSGDTIDALVMRDLRELEGFVPNMVIDSVSVAPAGAAIYIRGVGTQEVERSFDPAIGVVVDGVPLSFVNGSMANTFDFSSLEVLRGPQGTLFGRNTTGGVINITRTAPSGELGLKYELTAGNDDRIDVKAVLNFPIVDGLLAGKVGFAQQNDGGLRENNGKRVGDADNQELNATLLLTPNEDMDITFTYVNYQDENDGVALQNITSLNINNPINPEPEVPCVLPEVVFGQTCGDDVKDIGKLTQDWFNPIDFEWDSYSLNLSWDIGFGVVDWITGYQETDESVPTDFDGSSLNFFHAIREQSSEQTSTELRFSSDSFSDNVDFVAGLFWVQDEYFLEQQTSIAAFGGPAGSVFQNPTADHEREAWAVFGEVHIGLGESWALTLGGRYTDEQKEYAGTQTIGGGTDNGFPGFLPEGVDDFYVYGKPIWIPLGGASGKEDWQEFTPKVGIDYEVNDDLMVYASYSEGFRSGGFNGRNQNPDNIGPFEPEFVNNYELGMKGDFLDNTLRLNLAAFYVDYEDKQEEIIEPDGFGGSNTVVRNAATVESMGLEGELTWVANEYFQLNANLGWLDAEYDDYVADLTGDGIETDNSDLELRRVPNLVGGINGIFNAQLGAGYISAFLGYRYTDEYWVETSNDPRGLLGSRGVLDANIAYEWEWSDDRTVKVTLFGRDLADKEEFNSAVIIPGTIAFGAVTGGREYGLQVSGNF</sequence>
<comment type="similarity">
    <text evidence="11 12">Belongs to the TonB-dependent receptor family.</text>
</comment>
<dbReference type="PANTHER" id="PTHR32552">
    <property type="entry name" value="FERRICHROME IRON RECEPTOR-RELATED"/>
    <property type="match status" value="1"/>
</dbReference>
<dbReference type="InterPro" id="IPR000531">
    <property type="entry name" value="Beta-barrel_TonB"/>
</dbReference>
<evidence type="ECO:0000256" key="3">
    <source>
        <dbReference type="ARBA" id="ARBA00022452"/>
    </source>
</evidence>
<feature type="domain" description="TonB-dependent receptor-like beta-barrel" evidence="14">
    <location>
        <begin position="310"/>
        <end position="722"/>
    </location>
</feature>
<dbReference type="InterPro" id="IPR036942">
    <property type="entry name" value="Beta-barrel_TonB_sf"/>
</dbReference>
<keyword evidence="7" id="KW-0406">Ion transport</keyword>
<feature type="chain" id="PRO_5046782084" evidence="13">
    <location>
        <begin position="33"/>
        <end position="768"/>
    </location>
</feature>
<keyword evidence="2 11" id="KW-0813">Transport</keyword>
<keyword evidence="5 11" id="KW-0812">Transmembrane</keyword>
<evidence type="ECO:0000256" key="10">
    <source>
        <dbReference type="ARBA" id="ARBA00023237"/>
    </source>
</evidence>
<protein>
    <submittedName>
        <fullName evidence="16">TonB-dependent receptor</fullName>
    </submittedName>
</protein>
<evidence type="ECO:0000256" key="5">
    <source>
        <dbReference type="ARBA" id="ARBA00022692"/>
    </source>
</evidence>
<keyword evidence="17" id="KW-1185">Reference proteome</keyword>
<dbReference type="InterPro" id="IPR012910">
    <property type="entry name" value="Plug_dom"/>
</dbReference>
<dbReference type="SUPFAM" id="SSF56935">
    <property type="entry name" value="Porins"/>
    <property type="match status" value="1"/>
</dbReference>
<dbReference type="Proteomes" id="UP001143307">
    <property type="component" value="Unassembled WGS sequence"/>
</dbReference>
<keyword evidence="6" id="KW-0408">Iron</keyword>
<evidence type="ECO:0000259" key="14">
    <source>
        <dbReference type="Pfam" id="PF00593"/>
    </source>
</evidence>
<evidence type="ECO:0000256" key="7">
    <source>
        <dbReference type="ARBA" id="ARBA00023065"/>
    </source>
</evidence>
<organism evidence="16 17">
    <name type="scientific">Candidatus Seongchinamella marina</name>
    <dbReference type="NCBI Taxonomy" id="2518990"/>
    <lineage>
        <taxon>Bacteria</taxon>
        <taxon>Pseudomonadati</taxon>
        <taxon>Pseudomonadota</taxon>
        <taxon>Gammaproteobacteria</taxon>
        <taxon>Cellvibrionales</taxon>
        <taxon>Halieaceae</taxon>
        <taxon>Seongchinamella</taxon>
    </lineage>
</organism>
<keyword evidence="9 11" id="KW-0472">Membrane</keyword>
<name>A0ABT3ST93_9GAMM</name>
<evidence type="ECO:0000313" key="16">
    <source>
        <dbReference type="EMBL" id="MCX2973211.1"/>
    </source>
</evidence>
<feature type="domain" description="TonB-dependent receptor plug" evidence="15">
    <location>
        <begin position="53"/>
        <end position="162"/>
    </location>
</feature>
<evidence type="ECO:0000256" key="6">
    <source>
        <dbReference type="ARBA" id="ARBA00023004"/>
    </source>
</evidence>
<proteinExistence type="inferred from homology"/>
<reference evidence="16" key="1">
    <citation type="submission" date="2019-02" db="EMBL/GenBank/DDBJ databases">
        <authorList>
            <person name="Li S.-H."/>
        </authorList>
    </citation>
    <scope>NUCLEOTIDE SEQUENCE</scope>
    <source>
        <strain evidence="16">IMCC8485</strain>
    </source>
</reference>
<evidence type="ECO:0000259" key="15">
    <source>
        <dbReference type="Pfam" id="PF07715"/>
    </source>
</evidence>
<evidence type="ECO:0000256" key="11">
    <source>
        <dbReference type="PROSITE-ProRule" id="PRU01360"/>
    </source>
</evidence>